<dbReference type="RefSeq" id="WP_346823013.1">
    <property type="nucleotide sequence ID" value="NZ_JBDKWZ010000012.1"/>
</dbReference>
<dbReference type="Gene3D" id="2.60.40.10">
    <property type="entry name" value="Immunoglobulins"/>
    <property type="match status" value="1"/>
</dbReference>
<reference evidence="2 3" key="1">
    <citation type="submission" date="2024-04" db="EMBL/GenBank/DDBJ databases">
        <title>Novel genus in family Flammeovirgaceae.</title>
        <authorList>
            <person name="Nguyen T.H."/>
            <person name="Vuong T.Q."/>
            <person name="Le H."/>
            <person name="Kim S.-G."/>
        </authorList>
    </citation>
    <scope>NUCLEOTIDE SEQUENCE [LARGE SCALE GENOMIC DNA]</scope>
    <source>
        <strain evidence="2 3">JCM 23209</strain>
    </source>
</reference>
<accession>A0AAW9SD13</accession>
<dbReference type="InterPro" id="IPR013783">
    <property type="entry name" value="Ig-like_fold"/>
</dbReference>
<gene>
    <name evidence="2" type="ORF">AAG747_20110</name>
</gene>
<evidence type="ECO:0000313" key="2">
    <source>
        <dbReference type="EMBL" id="MEN7550234.1"/>
    </source>
</evidence>
<dbReference type="Proteomes" id="UP001403385">
    <property type="component" value="Unassembled WGS sequence"/>
</dbReference>
<dbReference type="InterPro" id="IPR026444">
    <property type="entry name" value="Secre_tail"/>
</dbReference>
<feature type="domain" description="Secretion system C-terminal sorting" evidence="1">
    <location>
        <begin position="268"/>
        <end position="343"/>
    </location>
</feature>
<dbReference type="Pfam" id="PF18962">
    <property type="entry name" value="Por_Secre_tail"/>
    <property type="match status" value="1"/>
</dbReference>
<sequence>MLLLTRLALGQDTLWVEDFSGLADGTTTDSGTTSWTSVDLNETSAHYFEVRSEEFRGSDLDSQAIWTSERIDISTHQDISLSMNLEEEGDLEIANNYVGVFYSIDGEAEQALFERYGDFGTVTPSVDSLNGDTLQIFIRVICNAQNEEVRFDNILVEGTFVEASLPVRFLSFSAKADADRVLLQWQTTDEENNRGYEVQRSEGGDPFTSIGFVKGTNQKLLSNYHFTDIGVQGTAYYRLKQLDFDGKMTFSKVVVATVVPGQQFGVRLYPNPFTGPPTLEVKNPEELPICLKLYNQTGKNISQRQLPPLIFQQVQQSTVFENLPEGLYFLRVETAKKILILKLIKK</sequence>
<dbReference type="AlphaFoldDB" id="A0AAW9SD13"/>
<dbReference type="EMBL" id="JBDKWZ010000012">
    <property type="protein sequence ID" value="MEN7550234.1"/>
    <property type="molecule type" value="Genomic_DNA"/>
</dbReference>
<protein>
    <submittedName>
        <fullName evidence="2">T9SS type A sorting domain-containing protein</fullName>
    </submittedName>
</protein>
<keyword evidence="3" id="KW-1185">Reference proteome</keyword>
<comment type="caution">
    <text evidence="2">The sequence shown here is derived from an EMBL/GenBank/DDBJ whole genome shotgun (WGS) entry which is preliminary data.</text>
</comment>
<dbReference type="NCBIfam" id="TIGR04183">
    <property type="entry name" value="Por_Secre_tail"/>
    <property type="match status" value="1"/>
</dbReference>
<organism evidence="2 3">
    <name type="scientific">Rapidithrix thailandica</name>
    <dbReference type="NCBI Taxonomy" id="413964"/>
    <lineage>
        <taxon>Bacteria</taxon>
        <taxon>Pseudomonadati</taxon>
        <taxon>Bacteroidota</taxon>
        <taxon>Cytophagia</taxon>
        <taxon>Cytophagales</taxon>
        <taxon>Flammeovirgaceae</taxon>
        <taxon>Rapidithrix</taxon>
    </lineage>
</organism>
<name>A0AAW9SD13_9BACT</name>
<proteinExistence type="predicted"/>
<evidence type="ECO:0000259" key="1">
    <source>
        <dbReference type="Pfam" id="PF18962"/>
    </source>
</evidence>
<evidence type="ECO:0000313" key="3">
    <source>
        <dbReference type="Proteomes" id="UP001403385"/>
    </source>
</evidence>